<protein>
    <recommendedName>
        <fullName evidence="4">Spanin, inner membrane subunit</fullName>
    </recommendedName>
</protein>
<evidence type="ECO:0000313" key="3">
    <source>
        <dbReference type="EMBL" id="CAB4133096.1"/>
    </source>
</evidence>
<evidence type="ECO:0008006" key="4">
    <source>
        <dbReference type="Google" id="ProtNLM"/>
    </source>
</evidence>
<feature type="compositionally biased region" description="Polar residues" evidence="1">
    <location>
        <begin position="95"/>
        <end position="104"/>
    </location>
</feature>
<sequence>MFGIPSPYLILGAVLAALAIYFTGHHKGWVERDMEMQVQIAKKNAESRQTEQRLSEQISSTSTQLLEANNVISKKSTDLDRAIRAGRLRLPAASCVQTTTSTAPPTGDRVEEASESDRQTLAAIAAIVADGDKAINQLNACIDAYNQVRGELNDKK</sequence>
<feature type="region of interest" description="Disordered" evidence="1">
    <location>
        <begin position="95"/>
        <end position="116"/>
    </location>
</feature>
<accession>A0A6J5LIZ7</accession>
<feature type="transmembrane region" description="Helical" evidence="2">
    <location>
        <begin position="6"/>
        <end position="24"/>
    </location>
</feature>
<proteinExistence type="predicted"/>
<keyword evidence="2" id="KW-0472">Membrane</keyword>
<keyword evidence="2" id="KW-1133">Transmembrane helix</keyword>
<evidence type="ECO:0000256" key="1">
    <source>
        <dbReference type="SAM" id="MobiDB-lite"/>
    </source>
</evidence>
<organism evidence="3">
    <name type="scientific">uncultured Caudovirales phage</name>
    <dbReference type="NCBI Taxonomy" id="2100421"/>
    <lineage>
        <taxon>Viruses</taxon>
        <taxon>Duplodnaviria</taxon>
        <taxon>Heunggongvirae</taxon>
        <taxon>Uroviricota</taxon>
        <taxon>Caudoviricetes</taxon>
        <taxon>Peduoviridae</taxon>
        <taxon>Maltschvirus</taxon>
        <taxon>Maltschvirus maltsch</taxon>
    </lineage>
</organism>
<gene>
    <name evidence="3" type="ORF">UFOVP252_51</name>
</gene>
<dbReference type="EMBL" id="LR796273">
    <property type="protein sequence ID" value="CAB4133096.1"/>
    <property type="molecule type" value="Genomic_DNA"/>
</dbReference>
<reference evidence="3" key="1">
    <citation type="submission" date="2020-04" db="EMBL/GenBank/DDBJ databases">
        <authorList>
            <person name="Chiriac C."/>
            <person name="Salcher M."/>
            <person name="Ghai R."/>
            <person name="Kavagutti S V."/>
        </authorList>
    </citation>
    <scope>NUCLEOTIDE SEQUENCE</scope>
</reference>
<keyword evidence="2" id="KW-0812">Transmembrane</keyword>
<evidence type="ECO:0000256" key="2">
    <source>
        <dbReference type="SAM" id="Phobius"/>
    </source>
</evidence>
<name>A0A6J5LIZ7_9CAUD</name>